<reference evidence="2" key="1">
    <citation type="journal article" date="2019" name="Int. J. Syst. Evol. Microbiol.">
        <title>The Global Catalogue of Microorganisms (GCM) 10K type strain sequencing project: providing services to taxonomists for standard genome sequencing and annotation.</title>
        <authorList>
            <consortium name="The Broad Institute Genomics Platform"/>
            <consortium name="The Broad Institute Genome Sequencing Center for Infectious Disease"/>
            <person name="Wu L."/>
            <person name="Ma J."/>
        </authorList>
    </citation>
    <scope>NUCLEOTIDE SEQUENCE [LARGE SCALE GENOMIC DNA]</scope>
    <source>
        <strain evidence="2">CGMCC 1.18575</strain>
    </source>
</reference>
<dbReference type="PANTHER" id="PTHR31118">
    <property type="entry name" value="CYCLASE-LIKE PROTEIN 2"/>
    <property type="match status" value="1"/>
</dbReference>
<dbReference type="RefSeq" id="WP_378131552.1">
    <property type="nucleotide sequence ID" value="NZ_JBHSMI010000015.1"/>
</dbReference>
<accession>A0ABW0HNX5</accession>
<dbReference type="EMBL" id="JBHSMI010000015">
    <property type="protein sequence ID" value="MFC5402779.1"/>
    <property type="molecule type" value="Genomic_DNA"/>
</dbReference>
<keyword evidence="2" id="KW-1185">Reference proteome</keyword>
<keyword evidence="1" id="KW-0378">Hydrolase</keyword>
<comment type="caution">
    <text evidence="1">The sequence shown here is derived from an EMBL/GenBank/DDBJ whole genome shotgun (WGS) entry which is preliminary data.</text>
</comment>
<dbReference type="SUPFAM" id="SSF102198">
    <property type="entry name" value="Putative cyclase"/>
    <property type="match status" value="1"/>
</dbReference>
<dbReference type="GO" id="GO:0016787">
    <property type="term" value="F:hydrolase activity"/>
    <property type="evidence" value="ECO:0007669"/>
    <property type="project" value="UniProtKB-KW"/>
</dbReference>
<dbReference type="InterPro" id="IPR007325">
    <property type="entry name" value="KFase/CYL"/>
</dbReference>
<organism evidence="1 2">
    <name type="scientific">Cohnella soli</name>
    <dbReference type="NCBI Taxonomy" id="425005"/>
    <lineage>
        <taxon>Bacteria</taxon>
        <taxon>Bacillati</taxon>
        <taxon>Bacillota</taxon>
        <taxon>Bacilli</taxon>
        <taxon>Bacillales</taxon>
        <taxon>Paenibacillaceae</taxon>
        <taxon>Cohnella</taxon>
    </lineage>
</organism>
<dbReference type="PANTHER" id="PTHR31118:SF12">
    <property type="entry name" value="CYCLASE-LIKE PROTEIN 2"/>
    <property type="match status" value="1"/>
</dbReference>
<dbReference type="Gene3D" id="3.50.30.50">
    <property type="entry name" value="Putative cyclase"/>
    <property type="match status" value="1"/>
</dbReference>
<evidence type="ECO:0000313" key="2">
    <source>
        <dbReference type="Proteomes" id="UP001596113"/>
    </source>
</evidence>
<sequence length="216" mass="23732">MQVIDLTGPIRAGMRSYGSPLPPIEIEPVARLGDAGWKGHKLVLHTLAGTYIETADHLYEGREQIADVPAERFIRRAIVAQLAEKGPLEPISARELEQAAGGNLAPGDALLVATGWDRRWNESDFVESCPYFMPEAMEWVVDKEVALLGLDIPCVQDPRADDGELNRLFFQKDRLLLAPLVGLRKANRASTYRLIALPLNIPGVCGTPCRAVLAAW</sequence>
<evidence type="ECO:0000313" key="1">
    <source>
        <dbReference type="EMBL" id="MFC5402779.1"/>
    </source>
</evidence>
<dbReference type="Pfam" id="PF04199">
    <property type="entry name" value="Cyclase"/>
    <property type="match status" value="1"/>
</dbReference>
<dbReference type="InterPro" id="IPR037175">
    <property type="entry name" value="KFase_sf"/>
</dbReference>
<proteinExistence type="predicted"/>
<dbReference type="Proteomes" id="UP001596113">
    <property type="component" value="Unassembled WGS sequence"/>
</dbReference>
<dbReference type="EC" id="3.5.-.-" evidence="1"/>
<gene>
    <name evidence="1" type="ORF">ACFPOF_08500</name>
</gene>
<protein>
    <submittedName>
        <fullName evidence="1">Cyclase family protein</fullName>
        <ecNumber evidence="1">3.5.-.-</ecNumber>
    </submittedName>
</protein>
<name>A0ABW0HNX5_9BACL</name>